<accession>A0AAU9JUG2</accession>
<evidence type="ECO:0000313" key="7">
    <source>
        <dbReference type="EMBL" id="CAG9328563.1"/>
    </source>
</evidence>
<dbReference type="InterPro" id="IPR032416">
    <property type="entry name" value="Peptidase_M24_C"/>
</dbReference>
<evidence type="ECO:0000259" key="4">
    <source>
        <dbReference type="Pfam" id="PF00557"/>
    </source>
</evidence>
<dbReference type="AlphaFoldDB" id="A0AAU9JUG2"/>
<sequence length="596" mass="68110">MTEKLTQIRALMCSESIDAYFLPNNDFHNNENLCDHDKRLEFVSGFQGSNGQILITKEQALLWTDGRFWQKAEEDLDQGWTVMKMAIGYPTYIDWITRNLPTGSTIGYDPALICAESVLARTIYFNDKGFTFKPLSKNLVNSIWADQPNIPNEKLFIHDIKYAGVSAEQKIFIVLNQLRRLGSNYLFTSALDEIAWLLNLRGKDIQYNPLFFSFLLLHATNAGYQIILFINPEKTNGLDDYLSQNHIEVRPYESAWDYLSTIEENIIIDKNELSYSFYQKIKTPIHYPGLIAKIKVIKNPRELQGFRESHIRDGVAIAKYFAWLKQQLDSGADLNEWTSVEKLDEFRASEELNAGLSFENISSVGPNAAIIHYAPTQETAAKITNDQMYLLDSGGQYLDGTIDTTRTMHFGSPTDWEKECYTRVLLGNLGVERLVWPEYNRMSGNEVDVVARKWLWEAGLDYPHATGHGVGYFLNVHEGPHRICKGSTEPFQAGMNVANEPGYYEEGHFGIRIENILLVVMHPLVPGLLGFENVTMVPYDKNLLDFRLLSQRDIQYINAYHSKIWQNLSPILENRGETAALEWLRGATTSINQIIN</sequence>
<dbReference type="SUPFAM" id="SSF53092">
    <property type="entry name" value="Creatinase/prolidase N-terminal domain"/>
    <property type="match status" value="1"/>
</dbReference>
<organism evidence="7 8">
    <name type="scientific">Blepharisma stoltei</name>
    <dbReference type="NCBI Taxonomy" id="1481888"/>
    <lineage>
        <taxon>Eukaryota</taxon>
        <taxon>Sar</taxon>
        <taxon>Alveolata</taxon>
        <taxon>Ciliophora</taxon>
        <taxon>Postciliodesmatophora</taxon>
        <taxon>Heterotrichea</taxon>
        <taxon>Heterotrichida</taxon>
        <taxon>Blepharismidae</taxon>
        <taxon>Blepharisma</taxon>
    </lineage>
</organism>
<evidence type="ECO:0000259" key="6">
    <source>
        <dbReference type="Pfam" id="PF16188"/>
    </source>
</evidence>
<dbReference type="SUPFAM" id="SSF55920">
    <property type="entry name" value="Creatinase/aminopeptidase"/>
    <property type="match status" value="1"/>
</dbReference>
<protein>
    <recommendedName>
        <fullName evidence="9">Xaa-Pro aminopeptidase</fullName>
    </recommendedName>
</protein>
<dbReference type="PANTHER" id="PTHR43763">
    <property type="entry name" value="XAA-PRO AMINOPEPTIDASE 1"/>
    <property type="match status" value="1"/>
</dbReference>
<feature type="domain" description="Creatinase N-terminal" evidence="5">
    <location>
        <begin position="5"/>
        <end position="112"/>
    </location>
</feature>
<dbReference type="GO" id="GO:0005737">
    <property type="term" value="C:cytoplasm"/>
    <property type="evidence" value="ECO:0007669"/>
    <property type="project" value="UniProtKB-ARBA"/>
</dbReference>
<keyword evidence="3" id="KW-0378">Hydrolase</keyword>
<gene>
    <name evidence="7" type="ORF">BSTOLATCC_MIC46560</name>
</gene>
<dbReference type="Proteomes" id="UP001162131">
    <property type="component" value="Unassembled WGS sequence"/>
</dbReference>
<dbReference type="CDD" id="cd01085">
    <property type="entry name" value="APP"/>
    <property type="match status" value="1"/>
</dbReference>
<evidence type="ECO:0000256" key="1">
    <source>
        <dbReference type="ARBA" id="ARBA00008766"/>
    </source>
</evidence>
<dbReference type="InterPro" id="IPR029149">
    <property type="entry name" value="Creatin/AminoP/Spt16_N"/>
</dbReference>
<dbReference type="Pfam" id="PF00557">
    <property type="entry name" value="Peptidase_M24"/>
    <property type="match status" value="1"/>
</dbReference>
<keyword evidence="8" id="KW-1185">Reference proteome</keyword>
<dbReference type="InterPro" id="IPR000994">
    <property type="entry name" value="Pept_M24"/>
</dbReference>
<dbReference type="GO" id="GO:0046872">
    <property type="term" value="F:metal ion binding"/>
    <property type="evidence" value="ECO:0007669"/>
    <property type="project" value="UniProtKB-KW"/>
</dbReference>
<dbReference type="PANTHER" id="PTHR43763:SF6">
    <property type="entry name" value="XAA-PRO AMINOPEPTIDASE 1"/>
    <property type="match status" value="1"/>
</dbReference>
<comment type="similarity">
    <text evidence="1">Belongs to the peptidase M24B family.</text>
</comment>
<dbReference type="Pfam" id="PF01321">
    <property type="entry name" value="Creatinase_N"/>
    <property type="match status" value="1"/>
</dbReference>
<evidence type="ECO:0000256" key="2">
    <source>
        <dbReference type="ARBA" id="ARBA00022723"/>
    </source>
</evidence>
<dbReference type="GO" id="GO:0070006">
    <property type="term" value="F:metalloaminopeptidase activity"/>
    <property type="evidence" value="ECO:0007669"/>
    <property type="project" value="InterPro"/>
</dbReference>
<feature type="domain" description="Peptidase M24 C-terminal" evidence="6">
    <location>
        <begin position="528"/>
        <end position="591"/>
    </location>
</feature>
<comment type="caution">
    <text evidence="7">The sequence shown here is derived from an EMBL/GenBank/DDBJ whole genome shotgun (WGS) entry which is preliminary data.</text>
</comment>
<dbReference type="Pfam" id="PF16188">
    <property type="entry name" value="Peptidase_M24_C"/>
    <property type="match status" value="1"/>
</dbReference>
<evidence type="ECO:0008006" key="9">
    <source>
        <dbReference type="Google" id="ProtNLM"/>
    </source>
</evidence>
<feature type="domain" description="Peptidase M24" evidence="4">
    <location>
        <begin position="305"/>
        <end position="519"/>
    </location>
</feature>
<evidence type="ECO:0000259" key="5">
    <source>
        <dbReference type="Pfam" id="PF01321"/>
    </source>
</evidence>
<reference evidence="7" key="1">
    <citation type="submission" date="2021-09" db="EMBL/GenBank/DDBJ databases">
        <authorList>
            <consortium name="AG Swart"/>
            <person name="Singh M."/>
            <person name="Singh A."/>
            <person name="Seah K."/>
            <person name="Emmerich C."/>
        </authorList>
    </citation>
    <scope>NUCLEOTIDE SEQUENCE</scope>
    <source>
        <strain evidence="7">ATCC30299</strain>
    </source>
</reference>
<dbReference type="InterPro" id="IPR000587">
    <property type="entry name" value="Creatinase_N"/>
</dbReference>
<evidence type="ECO:0000256" key="3">
    <source>
        <dbReference type="ARBA" id="ARBA00022801"/>
    </source>
</evidence>
<dbReference type="InterPro" id="IPR033740">
    <property type="entry name" value="Pept_M24B"/>
</dbReference>
<dbReference type="Gene3D" id="3.90.230.10">
    <property type="entry name" value="Creatinase/methionine aminopeptidase superfamily"/>
    <property type="match status" value="1"/>
</dbReference>
<evidence type="ECO:0000313" key="8">
    <source>
        <dbReference type="Proteomes" id="UP001162131"/>
    </source>
</evidence>
<dbReference type="Gene3D" id="3.40.350.10">
    <property type="entry name" value="Creatinase/prolidase N-terminal domain"/>
    <property type="match status" value="2"/>
</dbReference>
<dbReference type="InterPro" id="IPR036005">
    <property type="entry name" value="Creatinase/aminopeptidase-like"/>
</dbReference>
<dbReference type="Pfam" id="PF16189">
    <property type="entry name" value="Creatinase_N_2"/>
    <property type="match status" value="1"/>
</dbReference>
<dbReference type="InterPro" id="IPR050422">
    <property type="entry name" value="X-Pro_aminopeptidase_P"/>
</dbReference>
<keyword evidence="2" id="KW-0479">Metal-binding</keyword>
<proteinExistence type="inferred from homology"/>
<dbReference type="EMBL" id="CAJZBQ010000046">
    <property type="protein sequence ID" value="CAG9328563.1"/>
    <property type="molecule type" value="Genomic_DNA"/>
</dbReference>
<dbReference type="FunFam" id="3.90.230.10:FF:000009">
    <property type="entry name" value="xaa-Pro aminopeptidase 2"/>
    <property type="match status" value="1"/>
</dbReference>
<name>A0AAU9JUG2_9CILI</name>